<keyword evidence="4" id="KW-1185">Reference proteome</keyword>
<dbReference type="Gene3D" id="2.20.200.10">
    <property type="entry name" value="Outer membrane efflux proteins (OEP)"/>
    <property type="match status" value="1"/>
</dbReference>
<reference evidence="3 4" key="1">
    <citation type="submission" date="2018-04" db="EMBL/GenBank/DDBJ databases">
        <title>Chitinophaga fuyangensis sp. nov., isolated from soil in a chemical factory.</title>
        <authorList>
            <person name="Chen K."/>
        </authorList>
    </citation>
    <scope>NUCLEOTIDE SEQUENCE [LARGE SCALE GENOMIC DNA]</scope>
    <source>
        <strain evidence="3 4">LY-1</strain>
    </source>
</reference>
<comment type="similarity">
    <text evidence="1 2">Belongs to the outer membrane factor (OMF) (TC 1.B.17) family.</text>
</comment>
<feature type="signal peptide" evidence="2">
    <location>
        <begin position="1"/>
        <end position="23"/>
    </location>
</feature>
<dbReference type="OrthoDB" id="9770517at2"/>
<dbReference type="GO" id="GO:0015562">
    <property type="term" value="F:efflux transmembrane transporter activity"/>
    <property type="evidence" value="ECO:0007669"/>
    <property type="project" value="InterPro"/>
</dbReference>
<dbReference type="InterPro" id="IPR010131">
    <property type="entry name" value="MdtP/NodT-like"/>
</dbReference>
<keyword evidence="2" id="KW-0472">Membrane</keyword>
<dbReference type="PANTHER" id="PTHR30203:SF33">
    <property type="entry name" value="BLR4455 PROTEIN"/>
    <property type="match status" value="1"/>
</dbReference>
<feature type="chain" id="PRO_5015376833" description="RND transporter" evidence="2">
    <location>
        <begin position="24"/>
        <end position="466"/>
    </location>
</feature>
<keyword evidence="2" id="KW-0732">Signal</keyword>
<dbReference type="PROSITE" id="PS51257">
    <property type="entry name" value="PROKAR_LIPOPROTEIN"/>
    <property type="match status" value="1"/>
</dbReference>
<dbReference type="PANTHER" id="PTHR30203">
    <property type="entry name" value="OUTER MEMBRANE CATION EFFLUX PROTEIN"/>
    <property type="match status" value="1"/>
</dbReference>
<comment type="caution">
    <text evidence="3">The sequence shown here is derived from an EMBL/GenBank/DDBJ whole genome shotgun (WGS) entry which is preliminary data.</text>
</comment>
<organism evidence="3 4">
    <name type="scientific">Chitinophaga parva</name>
    <dbReference type="NCBI Taxonomy" id="2169414"/>
    <lineage>
        <taxon>Bacteria</taxon>
        <taxon>Pseudomonadati</taxon>
        <taxon>Bacteroidota</taxon>
        <taxon>Chitinophagia</taxon>
        <taxon>Chitinophagales</taxon>
        <taxon>Chitinophagaceae</taxon>
        <taxon>Chitinophaga</taxon>
    </lineage>
</organism>
<keyword evidence="2" id="KW-0812">Transmembrane</keyword>
<evidence type="ECO:0000256" key="2">
    <source>
        <dbReference type="RuleBase" id="RU362097"/>
    </source>
</evidence>
<dbReference type="Pfam" id="PF02321">
    <property type="entry name" value="OEP"/>
    <property type="match status" value="2"/>
</dbReference>
<comment type="subcellular location">
    <subcellularLocation>
        <location evidence="2">Cell membrane</location>
        <topology evidence="2">Lipid-anchor</topology>
    </subcellularLocation>
</comment>
<evidence type="ECO:0000313" key="4">
    <source>
        <dbReference type="Proteomes" id="UP000244450"/>
    </source>
</evidence>
<keyword evidence="2" id="KW-0449">Lipoprotein</keyword>
<dbReference type="Proteomes" id="UP000244450">
    <property type="component" value="Unassembled WGS sequence"/>
</dbReference>
<dbReference type="AlphaFoldDB" id="A0A2T7BFL8"/>
<dbReference type="SUPFAM" id="SSF56954">
    <property type="entry name" value="Outer membrane efflux proteins (OEP)"/>
    <property type="match status" value="1"/>
</dbReference>
<sequence length="466" mass="51739">MHATMKWALVIFLLLLGAACKVAQPYHTPSEAVSTGLYRDSTQTTDTTRTVDSTNLANLPWKQLFTDTVLQSLITEGIAHNLDLQVAMARMRAAQANLRQSKDAFFPTLSAGLTATLQKPTNTNAAHNEQYQLGANSSWEADLWGKYRSAKRATLAALLQSEAYRRAVMTQLVSDIATNYYLLLGYDAQLQITTKTVENRKLDVTTMKTLKESDVVTGAAVVQSEANRYAAEVTIPDLKQSIRQTENAISLLLGRNPGPIARDSLMDQAVYQDLRVGLPVQLLANRPDVQEAEYQYRNYFELTNVARSYFYPSLTITAQGGMYSTSISDFFNAPALFGSVVGGLTQPVLNQGLNRQRLEVAKAQQVEALISFKQTLLTAGQEVSDALYNYEAASEKMTLRQHQIDYLQKAVEYTKELLKYTSSTNYTDVLTSEQSLLAAQLNHVSDKLQQLQAVVNLYRSLGGGWR</sequence>
<name>A0A2T7BFL8_9BACT</name>
<dbReference type="GO" id="GO:0005886">
    <property type="term" value="C:plasma membrane"/>
    <property type="evidence" value="ECO:0007669"/>
    <property type="project" value="UniProtKB-SubCell"/>
</dbReference>
<dbReference type="Gene3D" id="1.20.1600.10">
    <property type="entry name" value="Outer membrane efflux proteins (OEP)"/>
    <property type="match status" value="1"/>
</dbReference>
<evidence type="ECO:0000313" key="3">
    <source>
        <dbReference type="EMBL" id="PUZ25079.1"/>
    </source>
</evidence>
<protein>
    <recommendedName>
        <fullName evidence="5">RND transporter</fullName>
    </recommendedName>
</protein>
<keyword evidence="2" id="KW-1134">Transmembrane beta strand</keyword>
<accession>A0A2T7BFL8</accession>
<dbReference type="EMBL" id="QCYK01000002">
    <property type="protein sequence ID" value="PUZ25079.1"/>
    <property type="molecule type" value="Genomic_DNA"/>
</dbReference>
<evidence type="ECO:0000256" key="1">
    <source>
        <dbReference type="ARBA" id="ARBA00007613"/>
    </source>
</evidence>
<dbReference type="NCBIfam" id="TIGR01845">
    <property type="entry name" value="outer_NodT"/>
    <property type="match status" value="1"/>
</dbReference>
<keyword evidence="2" id="KW-0564">Palmitate</keyword>
<gene>
    <name evidence="3" type="ORF">DCC81_12260</name>
</gene>
<dbReference type="InterPro" id="IPR003423">
    <property type="entry name" value="OMP_efflux"/>
</dbReference>
<evidence type="ECO:0008006" key="5">
    <source>
        <dbReference type="Google" id="ProtNLM"/>
    </source>
</evidence>
<proteinExistence type="inferred from homology"/>